<dbReference type="EMBL" id="JACCCW010000001">
    <property type="protein sequence ID" value="NYF78587.1"/>
    <property type="molecule type" value="Genomic_DNA"/>
</dbReference>
<dbReference type="Proteomes" id="UP000589520">
    <property type="component" value="Unassembled WGS sequence"/>
</dbReference>
<dbReference type="SUPFAM" id="SSF56925">
    <property type="entry name" value="OMPA-like"/>
    <property type="match status" value="1"/>
</dbReference>
<accession>A0A7Y9PF04</accession>
<proteinExistence type="predicted"/>
<feature type="chain" id="PRO_5030968619" evidence="2">
    <location>
        <begin position="23"/>
        <end position="203"/>
    </location>
</feature>
<feature type="signal peptide" evidence="2">
    <location>
        <begin position="1"/>
        <end position="22"/>
    </location>
</feature>
<evidence type="ECO:0000313" key="4">
    <source>
        <dbReference type="EMBL" id="NYF78587.1"/>
    </source>
</evidence>
<feature type="domain" description="Outer membrane protein beta-barrel" evidence="3">
    <location>
        <begin position="18"/>
        <end position="185"/>
    </location>
</feature>
<reference evidence="4 5" key="1">
    <citation type="submission" date="2020-07" db="EMBL/GenBank/DDBJ databases">
        <title>Genomic Encyclopedia of Type Strains, Phase IV (KMG-V): Genome sequencing to study the core and pangenomes of soil and plant-associated prokaryotes.</title>
        <authorList>
            <person name="Whitman W."/>
        </authorList>
    </citation>
    <scope>NUCLEOTIDE SEQUENCE [LARGE SCALE GENOMIC DNA]</scope>
    <source>
        <strain evidence="4 5">X4EP2</strain>
    </source>
</reference>
<keyword evidence="1 2" id="KW-0732">Signal</keyword>
<dbReference type="Gene3D" id="2.40.160.20">
    <property type="match status" value="1"/>
</dbReference>
<comment type="caution">
    <text evidence="4">The sequence shown here is derived from an EMBL/GenBank/DDBJ whole genome shotgun (WGS) entry which is preliminary data.</text>
</comment>
<keyword evidence="5" id="KW-1185">Reference proteome</keyword>
<gene>
    <name evidence="4" type="ORF">HDF17_000874</name>
</gene>
<protein>
    <submittedName>
        <fullName evidence="4">Opacity protein-like surface antigen</fullName>
    </submittedName>
</protein>
<organism evidence="4 5">
    <name type="scientific">Granulicella arctica</name>
    <dbReference type="NCBI Taxonomy" id="940613"/>
    <lineage>
        <taxon>Bacteria</taxon>
        <taxon>Pseudomonadati</taxon>
        <taxon>Acidobacteriota</taxon>
        <taxon>Terriglobia</taxon>
        <taxon>Terriglobales</taxon>
        <taxon>Acidobacteriaceae</taxon>
        <taxon>Granulicella</taxon>
    </lineage>
</organism>
<evidence type="ECO:0000313" key="5">
    <source>
        <dbReference type="Proteomes" id="UP000589520"/>
    </source>
</evidence>
<evidence type="ECO:0000259" key="3">
    <source>
        <dbReference type="Pfam" id="PF13505"/>
    </source>
</evidence>
<evidence type="ECO:0000256" key="1">
    <source>
        <dbReference type="ARBA" id="ARBA00022729"/>
    </source>
</evidence>
<evidence type="ECO:0000256" key="2">
    <source>
        <dbReference type="SAM" id="SignalP"/>
    </source>
</evidence>
<dbReference type="Pfam" id="PF13505">
    <property type="entry name" value="OMP_b-brl"/>
    <property type="match status" value="1"/>
</dbReference>
<dbReference type="AlphaFoldDB" id="A0A7Y9PF04"/>
<dbReference type="InterPro" id="IPR011250">
    <property type="entry name" value="OMP/PagP_B-barrel"/>
</dbReference>
<sequence>MKQLICGVIFLGSLCHFAGAQAIETATRTPRQQVSVQLGADFTRKVTDAGITYKPTSSGAAEVGYRFNINRWLGAEGDFDFFRDSQKFILSSTTASLKTNVSVATGSVVINLPNPITKRFKSFATVGGGAMIFNPTGTDFTAVQSRNVIAFGGGADFPVTRHIAIRGQAKTFLYKAPDFKMSDLHTSKYVQTMVPSVGLVFSF</sequence>
<dbReference type="RefSeq" id="WP_179488115.1">
    <property type="nucleotide sequence ID" value="NZ_JACCCW010000001.1"/>
</dbReference>
<name>A0A7Y9PF04_9BACT</name>
<dbReference type="InterPro" id="IPR027385">
    <property type="entry name" value="Beta-barrel_OMP"/>
</dbReference>